<dbReference type="EMBL" id="JARRAG010000007">
    <property type="protein sequence ID" value="MDG3008449.1"/>
    <property type="molecule type" value="Genomic_DNA"/>
</dbReference>
<evidence type="ECO:0000313" key="1">
    <source>
        <dbReference type="EMBL" id="MDG3008449.1"/>
    </source>
</evidence>
<protein>
    <submittedName>
        <fullName evidence="1">Uncharacterized protein</fullName>
    </submittedName>
</protein>
<organism evidence="1 2">
    <name type="scientific">Paludisphaera mucosa</name>
    <dbReference type="NCBI Taxonomy" id="3030827"/>
    <lineage>
        <taxon>Bacteria</taxon>
        <taxon>Pseudomonadati</taxon>
        <taxon>Planctomycetota</taxon>
        <taxon>Planctomycetia</taxon>
        <taxon>Isosphaerales</taxon>
        <taxon>Isosphaeraceae</taxon>
        <taxon>Paludisphaera</taxon>
    </lineage>
</organism>
<reference evidence="1 2" key="1">
    <citation type="submission" date="2023-03" db="EMBL/GenBank/DDBJ databases">
        <title>Paludisphaera mucosa sp. nov. a novel planctomycete from northern fen.</title>
        <authorList>
            <person name="Ivanova A."/>
        </authorList>
    </citation>
    <scope>NUCLEOTIDE SEQUENCE [LARGE SCALE GENOMIC DNA]</scope>
    <source>
        <strain evidence="1 2">Pla2</strain>
    </source>
</reference>
<dbReference type="RefSeq" id="WP_277864768.1">
    <property type="nucleotide sequence ID" value="NZ_JARRAG010000007.1"/>
</dbReference>
<keyword evidence="2" id="KW-1185">Reference proteome</keyword>
<accession>A0ABT6FLL2</accession>
<dbReference type="Proteomes" id="UP001216907">
    <property type="component" value="Unassembled WGS sequence"/>
</dbReference>
<evidence type="ECO:0000313" key="2">
    <source>
        <dbReference type="Proteomes" id="UP001216907"/>
    </source>
</evidence>
<name>A0ABT6FLL2_9BACT</name>
<proteinExistence type="predicted"/>
<sequence length="204" mass="22198">MELVLDWYQEVNPMADAETLPPNVLNAIASKLGGEIPKALGANLGLLGGGPASLKETFPVWMLEAASILEPTDNLSLLAKNTGHWHHQLASAAGPLAYARSMPLGADPQSWSIRQVSTSDLTTKVNDCIIWVDANIPGNWTTRLLTIPAYHVHAFWFIDPLNPANQEVVVISSPQNHALVTNKIYTPTELLNELRRSSHIKGLA</sequence>
<comment type="caution">
    <text evidence="1">The sequence shown here is derived from an EMBL/GenBank/DDBJ whole genome shotgun (WGS) entry which is preliminary data.</text>
</comment>
<gene>
    <name evidence="1" type="ORF">PZE19_32190</name>
</gene>